<dbReference type="RefSeq" id="WP_011999415.1">
    <property type="nucleotide sequence ID" value="NC_009784.1"/>
</dbReference>
<dbReference type="InterPro" id="IPR001434">
    <property type="entry name" value="OmcB-like_DUF11"/>
</dbReference>
<dbReference type="InterPro" id="IPR051172">
    <property type="entry name" value="Chlamydia_OmcB"/>
</dbReference>
<evidence type="ECO:0000313" key="4">
    <source>
        <dbReference type="Proteomes" id="UP000008152"/>
    </source>
</evidence>
<feature type="domain" description="DUF11" evidence="2">
    <location>
        <begin position="2944"/>
        <end position="3060"/>
    </location>
</feature>
<sequence length="3771" mass="405731">MSWKSIVPIVQRYLALFLLMVLFPVQALAAGEIVISTSPTIGLPYENGAVITYSVEVKNTTASTISDVSVTNAIWDVMSGSNRAFSSLTISDSHTLGTDPGSYTSSDSNLSVTVANLLPFGRITYQIEARVSDDAAESITLGGTEVKGTVSGTETTFTNTDTVIFEPAEYNYTLDAFVSPEEYNVGGTLTYSLTATNNGSYAVKGLDIEQDFASLVGQKLDGSTGNAFSNVTISAVASSGSDAGTFVTTGDLSVTDAEISVGGYITYTITATVASDLLSNNDTQATSTTRAGNVDSNALSTPPADPDIELEHTINSTSPYLINGEVDFELKVTNNGGAIAHNYHVKQNINDLVSSNGLANNLSPSYNNTDVDGNPFATWRITVSGIGSNSLSDYQGSPQTDVGFDDTVSIYPGESITYQIKATLTSITIGTLQGFMASVTDESGSLVQNSTISSTVDTEKVLTVTDSDISITKTTSASEYVPGGEIEYEITVTNGSSKYFANNLLVQDNLTCVITEQAGGAGDGQAFEKWKVDVISGEDSIGSDPGSFSYGTWMSSPLSLTPDIAPGKTIRYKLTAKTNDTSTGLILDNNPSCSNDNVTEEGSGVQTPDDNLRASKDVDSRFYSSGQALTYTITVTNDGDGFANQVQVLDDLHSVTTKDIYGGDIEAYSDWKITATAFKDDGTAATASDTDISGEVNYPNNLNVIATLEPHSYIEYTIVAKTDPLANGHISNEVTVDGSVYADRGSDPRDFAIELNKRVKTNTDKGFHGDQTAYSKLDTEVTYQISLKNDKENGFATNVAVKDVLSTITAGVLEPDGKTKAVFKSWTISAEIISDDSILNGNPAYTYVGTFADNTDLHTTAQIPPNVEVLYTIVAQIDRTNEDEILFTRFDNTAEIKTPDSSIQNSASDTVVVYPHDPKVIVAKTTPDNAFVPGQWVSFNVTILNTGPGYANEVHVTDDIIGLNAFSEWTITASTDSNNSPFKTGSYEGEKSGFPNDGNINSYIDLDPRINGAEGAVVYTISGKVKDDYVEDEISNTAEIYDPSTNLNQSSSAQIGSKTGDSLNVSILKNADKVRFIPGDDVTYEIRVLNNGANPEVGLKVVDLLNEIRSVLANKKDNHYADYPNQKPFEYWQFDYDDGAGFQPKTNDDFIYPPGDASNTMTLEAGELRTFRIKARVKDNVIGSQDSMGNLNNKIENDAYVYRDFGQVTEGSHVSHHEMERAYNGGDVVRKLLVNGVESNFYSPGDTLTYQVTISSQTGYVNDHGVNENITGVTTQLLDGTTATPFSAGFSVDVSKDDTNGGNGTTDGALDGTVADNQNITTTIDVAGGDSVTYQVEGVVREDAVGTITIGGITVVPNSYHLSFGKTVDQVSYEPGEPLVYRLTIENDGKGNAYNIPVIDRLSEIKVDLIDGTNDKAFDSGWTVAPRIVSGSSKAILDLDGKIADNVDIDTHASIPTGTKIEYVVTAKVNDNAVGNILNLLTVDGDTVSAETKASAEKYDFSKHVTKIYDQDGTTELSGGYTPGGYIEYEILLKNLNNVHIKQMPIKDEIRKIKTDYFGGVKGRAFDSWTITTSVDASTISNAGKVVNNADIDTSFDLAANEFVAGGTFVKYTIKAKISEQAVGQILNVAVVDNNHNLPSEPVSMLPASISKTHKAYTDTTLATHKTTYNHTTDSEKIVYHLRIENNGKGLEYNKSLKELFSNVRVRVAQNAAGESDSQTLPAFGQYGWTVTATTSGEATTLIDGYTGGPNTDIDISTLSIAPGGWIDFVMESQIRQDALDQIVATAKYNGSNFHSAKVTPEGSNLSVSKEIVSIDGKSYVSGDTYKPEDEVIYKFTVTNTEPVWRDQTVIQDIVSNVRVEVIGGTTKSAFSETNISHVFTSTGTIGTQDTYVEPYDATDDLDLLVDIAPEEVIEFTVTGKVRPDALGDIDGNTGKAGNHSDTTDVIPPVVPVLDFEKAVLNTTADSGTCTFPSTTGTDCNYNPNGQVQYQVSVTNVGESITNGATIVDELNSIDTSDGKPAFKDYSVAIVSAPDAERFSITGNYQGTVPLNAAFDLMPGDTVVFEIDGTVAADATGTITNVAKVNGVDSNAVVLDPGTSSLIAQKSTDTPTYTPGSEIHYQMRVRNETANNELIDIRDIISDYKVEVADGSEQVALKDWTVSAQVITDGNPAYTDISNLNSIAPNTDIDVTVQMGGKAADDTYTEILITVEGHVRDDAVGEFTNQLQGKLNSGTNYFTYNLKEKVIVPEPGSLEVTKVTSITPAIYYPGDTIGFDIEVKNIGTGYATDVLISDLWKTIRAEKAGATLPVRAFDSWSATSVSVDGIDPTLTQPIAGSEVTGDNGYQIRYNIHPDNTVKLHVEGVVKADLVGDITNVVEVSDSSGSQTAAATYKAATADLTVEKTVDKSQYESGDTLTYTIKIENTTANWANDVQVKDFVNDITSTSITDATVKAFESGTIFFNASSQTGETKFPSATGEFIDGSLDIGPNDVVTLSVEGELDPEVVGDVTNQVAVDYNGTTKTAEVTSTAKIPDLTFTKEPMVEFYSPNQAAGYILKIVNEGNSYANDINLRDEIGALTVNTIDGSANQAFLQWAVQYVTGSSLTTVDANSLVVDKDIDYNIDLAPNDTITLYVIGLVNTEATGDIVNTATLNHNSKDVTATATLKPRPGDIVLEKTTDERYYQPGQFSTFRIKVTNNGSGFAADVKVEDIISSLEVETSGGAMEPALNDWTIVTSKGDPRTDIETVPGPNGDISTNLDIAPGDTVEFAITGTVNSSAVANIMNTATAEFAGATLDATATLESLPEEVWIEKTAESPNYIPGEEAVFHIRVYNGTDGFDNDIELDDILSGIKATNIYGVNERAFESWTIKTTNTDSRTKITPMPVDNQDIRSVIDIAPHDIVEFTITVKTNPLAASEITNTAIADLNGTVQQSSATIQPQSQGISIEKTADTEYYIPGKEATFRVKVKNEGTVPATGVEVKDAISDLEVVRLDGTTVKAFDSWRIEVNKGSSDTDITNIPSVNTNIDSTLTIAANDEVEFVITGLVNQYATGEIENTASALFRGETQEASAMLLAMPESVKLEKTVDDEYYRPGENVTYHVVLSNESGSFTEEIVLKDLISELKVNTIHDTEAPAFTSWSMTSSYSDDRTIVLPQIQGDNLDVNSRVIIAPNDKLDIEITGVVNADAMGEITNHAYAYDKSESDVLADDFATIKPLPIILSVTKVADKAEYTNDDDEITFTMTATNRGSADAESVNLLDEIDKLIGNNGNPLFTTWKATITELKSGVVVSVDSDSNVDSNHTMKAYQGNEYEIVVTGEINQGIDDNFTNVFTAKASTGEVASANVTIKVKKQAYNEGMLKVTKVASKSEASVGEVVEYEIVITNENDNPFTGVRLVDRYPGGFAYIADSTEIVNSGPDGVFDTSDDIQITVEPSKTNQLFFEVGDMNIYGKGDSKTADAVRIRYLMRVSVGATFGVYTNTAWAEAPPAESFSAQNTTTNYVVKSNLASATVEVMPDKVFDTASIIGKVFEDHNGDGFQADATADDIYIDVDLDAGDYVPGSTFITQDGVETQLKDVKAKLKGQEVVMSSVDKGYEVDELYGLSRNRTLEHSNKVVFQFNTRTRQGFPFKVTTDNGTHIEFDKQGNVITKHKGDKKKGLSAENIDVVRNLYRDGDMYLWEIIVENKGLYEDGIPGVRLLTVEGIIIETDQYGRYHVPDQWVLNKKGKQFLVKVDTDSLPTGMRVVSENPKVRRITPNKLTKFNFSIQSSGDD</sequence>
<dbReference type="PANTHER" id="PTHR34819:SF3">
    <property type="entry name" value="CELL SURFACE PROTEIN"/>
    <property type="match status" value="1"/>
</dbReference>
<evidence type="ECO:0000256" key="1">
    <source>
        <dbReference type="SAM" id="MobiDB-lite"/>
    </source>
</evidence>
<evidence type="ECO:0000313" key="3">
    <source>
        <dbReference type="EMBL" id="ABU73068.1"/>
    </source>
</evidence>
<dbReference type="KEGG" id="vha:VIBHAR_05162"/>
<dbReference type="PATRIC" id="fig|338187.36.peg.4048"/>
<reference evidence="3 4" key="1">
    <citation type="submission" date="2007-08" db="EMBL/GenBank/DDBJ databases">
        <authorList>
            <consortium name="The Vibrio harveyi Genome Sequencing Project"/>
            <person name="Bassler B."/>
            <person name="Clifton S.W."/>
            <person name="Fulton L."/>
            <person name="Delehaunty K."/>
            <person name="Fronick C."/>
            <person name="Harrison M."/>
            <person name="Markivic C."/>
            <person name="Fulton R."/>
            <person name="Tin-Wollam A.-M."/>
            <person name="Shah N."/>
            <person name="Pepin K."/>
            <person name="Nash W."/>
            <person name="Thiruvilangam P."/>
            <person name="Bhonagiri V."/>
            <person name="Waters C."/>
            <person name="Tu K.C."/>
            <person name="Irgon J."/>
            <person name="Wilson R.K."/>
        </authorList>
    </citation>
    <scope>NUCLEOTIDE SEQUENCE [LARGE SCALE GENOMIC DNA]</scope>
    <source>
        <strain evidence="4">ATCC BAA-1116 / BB120</strain>
    </source>
</reference>
<feature type="domain" description="DUF11" evidence="2">
    <location>
        <begin position="2398"/>
        <end position="2516"/>
    </location>
</feature>
<dbReference type="PANTHER" id="PTHR34819">
    <property type="entry name" value="LARGE CYSTEINE-RICH PERIPLASMIC PROTEIN OMCB"/>
    <property type="match status" value="1"/>
</dbReference>
<gene>
    <name evidence="3" type="ordered locus">VIBHAR_05162</name>
</gene>
<proteinExistence type="predicted"/>
<dbReference type="Pfam" id="PF01345">
    <property type="entry name" value="DUF11"/>
    <property type="match status" value="4"/>
</dbReference>
<organism evidence="3 4">
    <name type="scientific">Vibrio campbellii (strain ATCC BAA-1116)</name>
    <dbReference type="NCBI Taxonomy" id="2902295"/>
    <lineage>
        <taxon>Bacteria</taxon>
        <taxon>Pseudomonadati</taxon>
        <taxon>Pseudomonadota</taxon>
        <taxon>Gammaproteobacteria</taxon>
        <taxon>Vibrionales</taxon>
        <taxon>Vibrionaceae</taxon>
        <taxon>Vibrio</taxon>
    </lineage>
</organism>
<dbReference type="EMBL" id="CP000790">
    <property type="protein sequence ID" value="ABU73068.1"/>
    <property type="molecule type" value="Genomic_DNA"/>
</dbReference>
<feature type="domain" description="DUF11" evidence="2">
    <location>
        <begin position="3359"/>
        <end position="3498"/>
    </location>
</feature>
<protein>
    <recommendedName>
        <fullName evidence="2">DUF11 domain-containing protein</fullName>
    </recommendedName>
</protein>
<name>A7N6B5_VIBC1</name>
<feature type="compositionally biased region" description="Polar residues" evidence="1">
    <location>
        <begin position="283"/>
        <end position="300"/>
    </location>
</feature>
<feature type="region of interest" description="Disordered" evidence="1">
    <location>
        <begin position="283"/>
        <end position="306"/>
    </location>
</feature>
<accession>A7N6B5</accession>
<feature type="domain" description="DUF11" evidence="2">
    <location>
        <begin position="2671"/>
        <end position="2789"/>
    </location>
</feature>
<dbReference type="Proteomes" id="UP000008152">
    <property type="component" value="Chromosome II"/>
</dbReference>
<dbReference type="InterPro" id="IPR047589">
    <property type="entry name" value="DUF11_rpt"/>
</dbReference>
<evidence type="ECO:0000259" key="2">
    <source>
        <dbReference type="Pfam" id="PF01345"/>
    </source>
</evidence>
<dbReference type="NCBIfam" id="TIGR01451">
    <property type="entry name" value="B_ant_repeat"/>
    <property type="match status" value="6"/>
</dbReference>